<sequence length="442" mass="49960">MHIPQNKEVEFMATTAIPKSVSDFMQHITDLCGTEHAAWAENFNACFANTLTTTVKRHDDGTTFLLTGDIPAMWLRDSTAQLRPYLALAVEDGDLANMIAGLVRQQFRYITIDPYANAFNEEPNGASWDNDQSDFSSPWLWERKYEVDSLCYPIQLAWMLYANTGNADHFDAEFIAGVKKILDVFETEQHHERSPYFFIRDTDIPTESLSNDGKGAPVAYTGMTWSGFRPSDDACTYHYLVPSNMFAAVVMGYLERIFGGEILDDADIAARAGELRRTITEGIENHAKTTNRNGETIYAFETDGLGHAIIMDDSNVPSLMAAPYLGYCAPDDPTYLATRRTLLSDENPYYYEGTHLKGIGSPHTPPRYVWPIALSIEAMTSDSKDFKAHILDRLVATDAGTHLMHEGIDVDDPTKYTREWFSWSNMMFCELVMDYFDIRVKH</sequence>
<proteinExistence type="predicted"/>
<name>B7GQ96_BIFLS</name>
<dbReference type="SUPFAM" id="SSF48208">
    <property type="entry name" value="Six-hairpin glycosidases"/>
    <property type="match status" value="1"/>
</dbReference>
<reference evidence="1 2" key="1">
    <citation type="journal article" date="2008" name="Proc. Natl. Acad. Sci. U.S.A.">
        <title>The genome sequence of Bifidobacterium longum subsp. infantis reveals adaptations for milk utilization within the infant microbiome.</title>
        <authorList>
            <person name="Sela D.A."/>
            <person name="Chapman J."/>
            <person name="Adeuya A."/>
            <person name="Kim J.H."/>
            <person name="Chen F."/>
            <person name="Whitehead T.R."/>
            <person name="Lapidus A."/>
            <person name="Rokhsar D.S."/>
            <person name="Lebrilla C.B."/>
            <person name="German J.B."/>
            <person name="Price N.P."/>
            <person name="Richardson P.M."/>
            <person name="Mills D.A."/>
        </authorList>
    </citation>
    <scope>NUCLEOTIDE SEQUENCE [LARGE SCALE GENOMIC DNA]</scope>
    <source>
        <strain evidence="2">ATCC 15697 / DSM 20088 / JCM 1222 / NCTC 11817 / S12 [JGI]</strain>
    </source>
</reference>
<dbReference type="AlphaFoldDB" id="B7GQ96"/>
<dbReference type="SMART" id="SM01149">
    <property type="entry name" value="DUF1237"/>
    <property type="match status" value="1"/>
</dbReference>
<accession>E8MR58</accession>
<organism evidence="1 2">
    <name type="scientific">Bifidobacterium longum subsp. infantis (strain ATCC 15697 / DSM 20088 / JCM 1222 / NCTC 11817 / S12)</name>
    <dbReference type="NCBI Taxonomy" id="391904"/>
    <lineage>
        <taxon>Bacteria</taxon>
        <taxon>Bacillati</taxon>
        <taxon>Actinomycetota</taxon>
        <taxon>Actinomycetes</taxon>
        <taxon>Bifidobacteriales</taxon>
        <taxon>Bifidobacteriaceae</taxon>
        <taxon>Bifidobacterium</taxon>
    </lineage>
</organism>
<dbReference type="PANTHER" id="PTHR31047">
    <property type="entry name" value="MEIOTICALLY UP-REGULATED GENE 157 PROTEIN"/>
    <property type="match status" value="1"/>
</dbReference>
<evidence type="ECO:0000313" key="1">
    <source>
        <dbReference type="EMBL" id="ACJ51976.1"/>
    </source>
</evidence>
<protein>
    <submittedName>
        <fullName evidence="1">Uncharacterized conserved protein UCP028846</fullName>
    </submittedName>
</protein>
<dbReference type="EMBL" id="CP001095">
    <property type="protein sequence ID" value="ACJ51976.1"/>
    <property type="molecule type" value="Genomic_DNA"/>
</dbReference>
<dbReference type="Pfam" id="PF06824">
    <property type="entry name" value="Glyco_hydro_125"/>
    <property type="match status" value="1"/>
</dbReference>
<dbReference type="InterPro" id="IPR008313">
    <property type="entry name" value="GH125"/>
</dbReference>
<evidence type="ECO:0000313" key="2">
    <source>
        <dbReference type="Proteomes" id="UP000001360"/>
    </source>
</evidence>
<gene>
    <name evidence="1" type="ordered locus">Blon_0876</name>
</gene>
<dbReference type="Gene3D" id="1.50.10.10">
    <property type="match status" value="1"/>
</dbReference>
<dbReference type="PIRSF" id="PIRSF028846">
    <property type="entry name" value="UCP028846"/>
    <property type="match status" value="1"/>
</dbReference>
<dbReference type="InterPro" id="IPR012341">
    <property type="entry name" value="6hp_glycosidase-like_sf"/>
</dbReference>
<dbReference type="PATRIC" id="fig|391904.8.peg.902"/>
<dbReference type="InterPro" id="IPR008928">
    <property type="entry name" value="6-hairpin_glycosidase_sf"/>
</dbReference>
<dbReference type="KEGG" id="blon:BLIJ_0892"/>
<dbReference type="KEGG" id="bln:Blon_0876"/>
<dbReference type="PANTHER" id="PTHR31047:SF0">
    <property type="entry name" value="MEIOTICALLY UP-REGULATED GENE 157 PROTEIN"/>
    <property type="match status" value="1"/>
</dbReference>
<dbReference type="Proteomes" id="UP000001360">
    <property type="component" value="Chromosome"/>
</dbReference>
<dbReference type="GO" id="GO:0005975">
    <property type="term" value="P:carbohydrate metabolic process"/>
    <property type="evidence" value="ECO:0007669"/>
    <property type="project" value="InterPro"/>
</dbReference>
<accession>B7GQ96</accession>